<dbReference type="InterPro" id="IPR041921">
    <property type="entry name" value="NuoE_N"/>
</dbReference>
<evidence type="ECO:0000256" key="2">
    <source>
        <dbReference type="ARBA" id="ARBA00022714"/>
    </source>
</evidence>
<comment type="cofactor">
    <cofactor evidence="6">
        <name>[2Fe-2S] cluster</name>
        <dbReference type="ChEBI" id="CHEBI:190135"/>
    </cofactor>
</comment>
<dbReference type="SUPFAM" id="SSF52833">
    <property type="entry name" value="Thioredoxin-like"/>
    <property type="match status" value="1"/>
</dbReference>
<gene>
    <name evidence="8" type="ORF">DC28_04205</name>
</gene>
<sequence>MPEVTTEELKVTDGLKQFVEEWKDKPGNLIMILHRTQQEYGFIPREIAKKLAKMIDVPLAKIYGVITFYHFFKLEKPGRNQVQVCMGTACYLKGGGDLISELENLLGIGVNCTTDDGEFSIESVRCVGCCGLAPVLTVNGEVYGKVKTDQLAEILAKHRSTAS</sequence>
<dbReference type="InterPro" id="IPR042128">
    <property type="entry name" value="NuoE_dom"/>
</dbReference>
<comment type="cofactor">
    <cofactor evidence="7">
        <name>[2Fe-2S] cluster</name>
        <dbReference type="ChEBI" id="CHEBI:190135"/>
    </cofactor>
    <text evidence="7">Binds 1 [2Fe-2S] cluster.</text>
</comment>
<dbReference type="Gene3D" id="3.40.30.10">
    <property type="entry name" value="Glutaredoxin"/>
    <property type="match status" value="1"/>
</dbReference>
<dbReference type="Proteomes" id="UP000029692">
    <property type="component" value="Unassembled WGS sequence"/>
</dbReference>
<evidence type="ECO:0000256" key="5">
    <source>
        <dbReference type="ARBA" id="ARBA00023014"/>
    </source>
</evidence>
<accession>A0A098R3R4</accession>
<name>A0A098R3R4_9SPIO</name>
<dbReference type="PANTHER" id="PTHR43342">
    <property type="entry name" value="NADH-QUINONE OXIDOREDUCTASE, E SUBUNIT"/>
    <property type="match status" value="1"/>
</dbReference>
<dbReference type="GO" id="GO:0051537">
    <property type="term" value="F:2 iron, 2 sulfur cluster binding"/>
    <property type="evidence" value="ECO:0007669"/>
    <property type="project" value="UniProtKB-KW"/>
</dbReference>
<evidence type="ECO:0000256" key="7">
    <source>
        <dbReference type="PIRSR" id="PIRSR000216-1"/>
    </source>
</evidence>
<reference evidence="8 9" key="1">
    <citation type="submission" date="2014-05" db="EMBL/GenBank/DDBJ databases">
        <title>De novo Genome Sequence of Spirocheata sp.</title>
        <authorList>
            <person name="Shivani Y."/>
            <person name="Subhash Y."/>
            <person name="Tushar L."/>
            <person name="Sasikala C."/>
            <person name="Ramana C.V."/>
        </authorList>
    </citation>
    <scope>NUCLEOTIDE SEQUENCE [LARGE SCALE GENOMIC DNA]</scope>
    <source>
        <strain evidence="8 9">JC230</strain>
    </source>
</reference>
<dbReference type="GO" id="GO:0046872">
    <property type="term" value="F:metal ion binding"/>
    <property type="evidence" value="ECO:0007669"/>
    <property type="project" value="UniProtKB-KW"/>
</dbReference>
<dbReference type="PIRSF" id="PIRSF000216">
    <property type="entry name" value="NADH_DH_24kDa"/>
    <property type="match status" value="1"/>
</dbReference>
<dbReference type="InterPro" id="IPR028431">
    <property type="entry name" value="NADP_DH_HndA-like"/>
</dbReference>
<evidence type="ECO:0000313" key="9">
    <source>
        <dbReference type="Proteomes" id="UP000029692"/>
    </source>
</evidence>
<dbReference type="GO" id="GO:0016491">
    <property type="term" value="F:oxidoreductase activity"/>
    <property type="evidence" value="ECO:0007669"/>
    <property type="project" value="InterPro"/>
</dbReference>
<dbReference type="InterPro" id="IPR002023">
    <property type="entry name" value="NuoE-like"/>
</dbReference>
<evidence type="ECO:0000256" key="6">
    <source>
        <dbReference type="ARBA" id="ARBA00034078"/>
    </source>
</evidence>
<feature type="binding site" evidence="7">
    <location>
        <position position="90"/>
    </location>
    <ligand>
        <name>[2Fe-2S] cluster</name>
        <dbReference type="ChEBI" id="CHEBI:190135"/>
    </ligand>
</feature>
<dbReference type="RefSeq" id="WP_037546241.1">
    <property type="nucleotide sequence ID" value="NZ_JNUP01000031.1"/>
</dbReference>
<dbReference type="InterPro" id="IPR036249">
    <property type="entry name" value="Thioredoxin-like_sf"/>
</dbReference>
<dbReference type="STRING" id="1480694.DC28_04205"/>
<feature type="binding site" evidence="7">
    <location>
        <position position="85"/>
    </location>
    <ligand>
        <name>[2Fe-2S] cluster</name>
        <dbReference type="ChEBI" id="CHEBI:190135"/>
    </ligand>
</feature>
<proteinExistence type="inferred from homology"/>
<dbReference type="Gene3D" id="1.10.10.1590">
    <property type="entry name" value="NADH-quinone oxidoreductase subunit E"/>
    <property type="match status" value="1"/>
</dbReference>
<keyword evidence="5 7" id="KW-0411">Iron-sulfur</keyword>
<feature type="binding site" evidence="7">
    <location>
        <position position="126"/>
    </location>
    <ligand>
        <name>[2Fe-2S] cluster</name>
        <dbReference type="ChEBI" id="CHEBI:190135"/>
    </ligand>
</feature>
<dbReference type="PANTHER" id="PTHR43342:SF2">
    <property type="entry name" value="POTENTIAL NAD-REDUCING HYDROGENASE SUBUNIT"/>
    <property type="match status" value="1"/>
</dbReference>
<keyword evidence="4 7" id="KW-0408">Iron</keyword>
<evidence type="ECO:0000256" key="1">
    <source>
        <dbReference type="ARBA" id="ARBA00010643"/>
    </source>
</evidence>
<organism evidence="8 9">
    <name type="scientific">Spirochaeta lutea</name>
    <dbReference type="NCBI Taxonomy" id="1480694"/>
    <lineage>
        <taxon>Bacteria</taxon>
        <taxon>Pseudomonadati</taxon>
        <taxon>Spirochaetota</taxon>
        <taxon>Spirochaetia</taxon>
        <taxon>Spirochaetales</taxon>
        <taxon>Spirochaetaceae</taxon>
        <taxon>Spirochaeta</taxon>
    </lineage>
</organism>
<evidence type="ECO:0000313" key="8">
    <source>
        <dbReference type="EMBL" id="KGE73337.1"/>
    </source>
</evidence>
<evidence type="ECO:0000256" key="3">
    <source>
        <dbReference type="ARBA" id="ARBA00022723"/>
    </source>
</evidence>
<dbReference type="Pfam" id="PF01257">
    <property type="entry name" value="2Fe-2S_thioredx"/>
    <property type="match status" value="1"/>
</dbReference>
<dbReference type="eggNOG" id="COG1905">
    <property type="taxonomic scope" value="Bacteria"/>
</dbReference>
<dbReference type="CDD" id="cd03064">
    <property type="entry name" value="TRX_Fd_NuoE"/>
    <property type="match status" value="1"/>
</dbReference>
<dbReference type="AlphaFoldDB" id="A0A098R3R4"/>
<keyword evidence="2 7" id="KW-0001">2Fe-2S</keyword>
<comment type="caution">
    <text evidence="8">The sequence shown here is derived from an EMBL/GenBank/DDBJ whole genome shotgun (WGS) entry which is preliminary data.</text>
</comment>
<keyword evidence="9" id="KW-1185">Reference proteome</keyword>
<dbReference type="EMBL" id="JNUP01000031">
    <property type="protein sequence ID" value="KGE73337.1"/>
    <property type="molecule type" value="Genomic_DNA"/>
</dbReference>
<evidence type="ECO:0000256" key="4">
    <source>
        <dbReference type="ARBA" id="ARBA00023004"/>
    </source>
</evidence>
<dbReference type="OrthoDB" id="9807941at2"/>
<feature type="binding site" evidence="7">
    <location>
        <position position="130"/>
    </location>
    <ligand>
        <name>[2Fe-2S] cluster</name>
        <dbReference type="ChEBI" id="CHEBI:190135"/>
    </ligand>
</feature>
<protein>
    <submittedName>
        <fullName evidence="8">NADH dehydrogenase</fullName>
    </submittedName>
</protein>
<keyword evidence="3 7" id="KW-0479">Metal-binding</keyword>
<comment type="similarity">
    <text evidence="1">Belongs to the complex I 24 kDa subunit family.</text>
</comment>